<reference evidence="1" key="1">
    <citation type="journal article" date="2015" name="Nature">
        <title>Complex archaea that bridge the gap between prokaryotes and eukaryotes.</title>
        <authorList>
            <person name="Spang A."/>
            <person name="Saw J.H."/>
            <person name="Jorgensen S.L."/>
            <person name="Zaremba-Niedzwiedzka K."/>
            <person name="Martijn J."/>
            <person name="Lind A.E."/>
            <person name="van Eijk R."/>
            <person name="Schleper C."/>
            <person name="Guy L."/>
            <person name="Ettema T.J."/>
        </authorList>
    </citation>
    <scope>NUCLEOTIDE SEQUENCE</scope>
</reference>
<protein>
    <submittedName>
        <fullName evidence="1">Uncharacterized protein</fullName>
    </submittedName>
</protein>
<proteinExistence type="predicted"/>
<accession>A0A0F9LAD4</accession>
<dbReference type="AlphaFoldDB" id="A0A0F9LAD4"/>
<comment type="caution">
    <text evidence="1">The sequence shown here is derived from an EMBL/GenBank/DDBJ whole genome shotgun (WGS) entry which is preliminary data.</text>
</comment>
<gene>
    <name evidence="1" type="ORF">LCGC14_1224250</name>
</gene>
<evidence type="ECO:0000313" key="1">
    <source>
        <dbReference type="EMBL" id="KKM91859.1"/>
    </source>
</evidence>
<organism evidence="1">
    <name type="scientific">marine sediment metagenome</name>
    <dbReference type="NCBI Taxonomy" id="412755"/>
    <lineage>
        <taxon>unclassified sequences</taxon>
        <taxon>metagenomes</taxon>
        <taxon>ecological metagenomes</taxon>
    </lineage>
</organism>
<name>A0A0F9LAD4_9ZZZZ</name>
<dbReference type="EMBL" id="LAZR01006476">
    <property type="protein sequence ID" value="KKM91859.1"/>
    <property type="molecule type" value="Genomic_DNA"/>
</dbReference>
<sequence length="76" mass="8561">MPNGHVPSDAYFLRKSVRRLEERIETLELRVDKNFVGTRTALKGLKELAGILANVELRPLVSNHVLAKIIAVLEKI</sequence>